<dbReference type="Gene3D" id="3.20.20.100">
    <property type="entry name" value="NADP-dependent oxidoreductase domain"/>
    <property type="match status" value="1"/>
</dbReference>
<evidence type="ECO:0000313" key="5">
    <source>
        <dbReference type="EMBL" id="MWG35062.1"/>
    </source>
</evidence>
<organism evidence="5 6">
    <name type="scientific">Halomarina oriensis</name>
    <dbReference type="NCBI Taxonomy" id="671145"/>
    <lineage>
        <taxon>Archaea</taxon>
        <taxon>Methanobacteriati</taxon>
        <taxon>Methanobacteriota</taxon>
        <taxon>Stenosarchaea group</taxon>
        <taxon>Halobacteria</taxon>
        <taxon>Halobacteriales</taxon>
        <taxon>Natronomonadaceae</taxon>
        <taxon>Halomarina</taxon>
    </lineage>
</organism>
<dbReference type="EMBL" id="WSZK01000017">
    <property type="protein sequence ID" value="MWG35062.1"/>
    <property type="molecule type" value="Genomic_DNA"/>
</dbReference>
<keyword evidence="3" id="KW-0560">Oxidoreductase</keyword>
<dbReference type="Proteomes" id="UP000451471">
    <property type="component" value="Unassembled WGS sequence"/>
</dbReference>
<keyword evidence="6" id="KW-1185">Reference proteome</keyword>
<proteinExistence type="inferred from homology"/>
<name>A0A6B0GJP3_9EURY</name>
<dbReference type="PIRSF" id="PIRSF000097">
    <property type="entry name" value="AKR"/>
    <property type="match status" value="1"/>
</dbReference>
<dbReference type="InterPro" id="IPR018170">
    <property type="entry name" value="Aldo/ket_reductase_CS"/>
</dbReference>
<dbReference type="GO" id="GO:0016616">
    <property type="term" value="F:oxidoreductase activity, acting on the CH-OH group of donors, NAD or NADP as acceptor"/>
    <property type="evidence" value="ECO:0007669"/>
    <property type="project" value="UniProtKB-ARBA"/>
</dbReference>
<dbReference type="AlphaFoldDB" id="A0A6B0GJP3"/>
<evidence type="ECO:0000256" key="1">
    <source>
        <dbReference type="ARBA" id="ARBA00007905"/>
    </source>
</evidence>
<gene>
    <name evidence="5" type="ORF">GQS65_11285</name>
</gene>
<reference evidence="5 6" key="1">
    <citation type="submission" date="2019-12" db="EMBL/GenBank/DDBJ databases">
        <title>Halocatena pleomorpha gen. nov. sp. nov., an extremely halophilic archaeon of family Halobacteriaceae isolated from saltpan soil.</title>
        <authorList>
            <person name="Pal Y."/>
            <person name="Verma A."/>
            <person name="Krishnamurthi S."/>
            <person name="Kumar P."/>
        </authorList>
    </citation>
    <scope>NUCLEOTIDE SEQUENCE [LARGE SCALE GENOMIC DNA]</scope>
    <source>
        <strain evidence="5 6">JCM 16495</strain>
    </source>
</reference>
<evidence type="ECO:0000256" key="2">
    <source>
        <dbReference type="ARBA" id="ARBA00022857"/>
    </source>
</evidence>
<accession>A0A6B0GJP3</accession>
<evidence type="ECO:0000313" key="6">
    <source>
        <dbReference type="Proteomes" id="UP000451471"/>
    </source>
</evidence>
<evidence type="ECO:0000259" key="4">
    <source>
        <dbReference type="Pfam" id="PF00248"/>
    </source>
</evidence>
<comment type="similarity">
    <text evidence="1">Belongs to the aldo/keto reductase family.</text>
</comment>
<evidence type="ECO:0000256" key="3">
    <source>
        <dbReference type="ARBA" id="ARBA00023002"/>
    </source>
</evidence>
<dbReference type="OrthoDB" id="275427at2157"/>
<sequence>MEYATVQGVDVPKLGLGTWRLTGDDCRNAVSTALELGYRHVDTAQAYGNERQVGAAIAGSDVDREDVFLTTKLEGGNRDYDGVLRSTDESLAKLRTDHLDLLLIHWPNRRVPTRETLDAMTELVESGKVEHIGVSNFDRERLDDAREDADVPIFTDQVQFHPYWDQTDLLDYCAIHDVLLTAYSPLGHGGVLTDPVLKEVGERHGKSAAQVALRWVIQHDEVVTVPKATSRDHLEANLQLFDFELTAEEMDRISQPSKLKTLSGVLRSRSPL</sequence>
<dbReference type="CDD" id="cd19073">
    <property type="entry name" value="AKR_AKR3F2_3"/>
    <property type="match status" value="1"/>
</dbReference>
<dbReference type="SUPFAM" id="SSF51430">
    <property type="entry name" value="NAD(P)-linked oxidoreductase"/>
    <property type="match status" value="1"/>
</dbReference>
<dbReference type="PROSITE" id="PS00062">
    <property type="entry name" value="ALDOKETO_REDUCTASE_2"/>
    <property type="match status" value="1"/>
</dbReference>
<dbReference type="FunFam" id="3.20.20.100:FF:000002">
    <property type="entry name" value="2,5-diketo-D-gluconic acid reductase A"/>
    <property type="match status" value="1"/>
</dbReference>
<protein>
    <submittedName>
        <fullName evidence="5">Aldo/keto reductase</fullName>
    </submittedName>
</protein>
<dbReference type="PROSITE" id="PS00798">
    <property type="entry name" value="ALDOKETO_REDUCTASE_1"/>
    <property type="match status" value="1"/>
</dbReference>
<dbReference type="Pfam" id="PF00248">
    <property type="entry name" value="Aldo_ket_red"/>
    <property type="match status" value="1"/>
</dbReference>
<dbReference type="InterPro" id="IPR036812">
    <property type="entry name" value="NAD(P)_OxRdtase_dom_sf"/>
</dbReference>
<dbReference type="PANTHER" id="PTHR43827">
    <property type="entry name" value="2,5-DIKETO-D-GLUCONIC ACID REDUCTASE"/>
    <property type="match status" value="1"/>
</dbReference>
<dbReference type="PRINTS" id="PR00069">
    <property type="entry name" value="ALDKETRDTASE"/>
</dbReference>
<keyword evidence="2" id="KW-0521">NADP</keyword>
<comment type="caution">
    <text evidence="5">The sequence shown here is derived from an EMBL/GenBank/DDBJ whole genome shotgun (WGS) entry which is preliminary data.</text>
</comment>
<dbReference type="PANTHER" id="PTHR43827:SF3">
    <property type="entry name" value="NADP-DEPENDENT OXIDOREDUCTASE DOMAIN-CONTAINING PROTEIN"/>
    <property type="match status" value="1"/>
</dbReference>
<dbReference type="RefSeq" id="WP_158204862.1">
    <property type="nucleotide sequence ID" value="NZ_WSZK01000017.1"/>
</dbReference>
<dbReference type="InterPro" id="IPR020471">
    <property type="entry name" value="AKR"/>
</dbReference>
<feature type="domain" description="NADP-dependent oxidoreductase" evidence="4">
    <location>
        <begin position="13"/>
        <end position="255"/>
    </location>
</feature>
<dbReference type="InterPro" id="IPR023210">
    <property type="entry name" value="NADP_OxRdtase_dom"/>
</dbReference>